<name>A0ABD5U6F0_9EURY</name>
<proteinExistence type="predicted"/>
<evidence type="ECO:0000313" key="2">
    <source>
        <dbReference type="EMBL" id="MFC6836104.1"/>
    </source>
</evidence>
<dbReference type="Pfam" id="PF10069">
    <property type="entry name" value="DICT"/>
    <property type="match status" value="1"/>
</dbReference>
<protein>
    <submittedName>
        <fullName evidence="2">DICT sensory domain-containing protein</fullName>
    </submittedName>
</protein>
<dbReference type="Proteomes" id="UP001596406">
    <property type="component" value="Unassembled WGS sequence"/>
</dbReference>
<dbReference type="InterPro" id="IPR019278">
    <property type="entry name" value="DICT_dom"/>
</dbReference>
<keyword evidence="3" id="KW-1185">Reference proteome</keyword>
<accession>A0ABD5U6F0</accession>
<dbReference type="AlphaFoldDB" id="A0ABD5U6F0"/>
<sequence>MSLTELIAGVEAHEKTLTVFNADEDVVESLREHFSDRNVVVEQGDAAGGPSDYVVLSKDEEFLTAASVEQVLNPRRDARPYFEHDGGRPILDHLDETMFTSYDTRQMVSASREIEDRAWRIGAGELHAGFQKLSVLETQLDVYEQLGDRPNLDVHAYAYPDVDFPDHESFTVHVERSKEVERSWFVIYDGAGVDANKCALLAEEREPRRFYGFWTYDPDTVDWLLEHLRTAYGLIETDGGETDGDIRH</sequence>
<dbReference type="InterPro" id="IPR016954">
    <property type="entry name" value="Uncharacterised_Vng0742h"/>
</dbReference>
<evidence type="ECO:0000313" key="3">
    <source>
        <dbReference type="Proteomes" id="UP001596406"/>
    </source>
</evidence>
<gene>
    <name evidence="2" type="ORF">ACFQHK_06235</name>
</gene>
<dbReference type="EMBL" id="JBHSXM010000001">
    <property type="protein sequence ID" value="MFC6836104.1"/>
    <property type="molecule type" value="Genomic_DNA"/>
</dbReference>
<comment type="caution">
    <text evidence="2">The sequence shown here is derived from an EMBL/GenBank/DDBJ whole genome shotgun (WGS) entry which is preliminary data.</text>
</comment>
<reference evidence="2 3" key="1">
    <citation type="journal article" date="2019" name="Int. J. Syst. Evol. Microbiol.">
        <title>The Global Catalogue of Microorganisms (GCM) 10K type strain sequencing project: providing services to taxonomists for standard genome sequencing and annotation.</title>
        <authorList>
            <consortium name="The Broad Institute Genomics Platform"/>
            <consortium name="The Broad Institute Genome Sequencing Center for Infectious Disease"/>
            <person name="Wu L."/>
            <person name="Ma J."/>
        </authorList>
    </citation>
    <scope>NUCLEOTIDE SEQUENCE [LARGE SCALE GENOMIC DNA]</scope>
    <source>
        <strain evidence="2 3">PSRA2</strain>
    </source>
</reference>
<organism evidence="2 3">
    <name type="scientific">Halomarina ordinaria</name>
    <dbReference type="NCBI Taxonomy" id="3033939"/>
    <lineage>
        <taxon>Archaea</taxon>
        <taxon>Methanobacteriati</taxon>
        <taxon>Methanobacteriota</taxon>
        <taxon>Stenosarchaea group</taxon>
        <taxon>Halobacteria</taxon>
        <taxon>Halobacteriales</taxon>
        <taxon>Natronomonadaceae</taxon>
        <taxon>Halomarina</taxon>
    </lineage>
</organism>
<dbReference type="RefSeq" id="WP_304447797.1">
    <property type="nucleotide sequence ID" value="NZ_JARRAH010000001.1"/>
</dbReference>
<feature type="domain" description="DICT" evidence="1">
    <location>
        <begin position="90"/>
        <end position="205"/>
    </location>
</feature>
<dbReference type="PIRSF" id="PIRSF030471">
    <property type="entry name" value="STR_Vng0742h_prd"/>
    <property type="match status" value="1"/>
</dbReference>
<evidence type="ECO:0000259" key="1">
    <source>
        <dbReference type="Pfam" id="PF10069"/>
    </source>
</evidence>